<name>A0AAN8I248_9EURO</name>
<organism evidence="1 2">
    <name type="scientific">Knufia fluminis</name>
    <dbReference type="NCBI Taxonomy" id="191047"/>
    <lineage>
        <taxon>Eukaryota</taxon>
        <taxon>Fungi</taxon>
        <taxon>Dikarya</taxon>
        <taxon>Ascomycota</taxon>
        <taxon>Pezizomycotina</taxon>
        <taxon>Eurotiomycetes</taxon>
        <taxon>Chaetothyriomycetidae</taxon>
        <taxon>Chaetothyriales</taxon>
        <taxon>Trichomeriaceae</taxon>
        <taxon>Knufia</taxon>
    </lineage>
</organism>
<dbReference type="AlphaFoldDB" id="A0AAN8I248"/>
<evidence type="ECO:0000313" key="2">
    <source>
        <dbReference type="Proteomes" id="UP001316803"/>
    </source>
</evidence>
<accession>A0AAN8I248</accession>
<gene>
    <name evidence="1" type="ORF">OHC33_008263</name>
</gene>
<reference evidence="1 2" key="1">
    <citation type="submission" date="2022-12" db="EMBL/GenBank/DDBJ databases">
        <title>Genomic features and morphological characterization of a novel Knufia sp. strain isolated from spacecraft assembly facility.</title>
        <authorList>
            <person name="Teixeira M."/>
            <person name="Chander A.M."/>
            <person name="Stajich J.E."/>
            <person name="Venkateswaran K."/>
        </authorList>
    </citation>
    <scope>NUCLEOTIDE SEQUENCE [LARGE SCALE GENOMIC DNA]</scope>
    <source>
        <strain evidence="1 2">FJI-L2-BK-P2</strain>
    </source>
</reference>
<dbReference type="Proteomes" id="UP001316803">
    <property type="component" value="Unassembled WGS sequence"/>
</dbReference>
<proteinExistence type="predicted"/>
<evidence type="ECO:0000313" key="1">
    <source>
        <dbReference type="EMBL" id="KAK5950597.1"/>
    </source>
</evidence>
<keyword evidence="2" id="KW-1185">Reference proteome</keyword>
<comment type="caution">
    <text evidence="1">The sequence shown here is derived from an EMBL/GenBank/DDBJ whole genome shotgun (WGS) entry which is preliminary data.</text>
</comment>
<protein>
    <submittedName>
        <fullName evidence="1">Uncharacterized protein</fullName>
    </submittedName>
</protein>
<sequence length="175" mass="20065">MSSDNSPFTYIPAGFRQFTSTTSNPDPPTRIIRIDVRHLAFWSGFENAARYLDTQILSRSVALEAFKVALQHSHQSYQRRNIIFNVDMEGYLDAFYNIVIKKYIIWSTSPGECIYPPPDGEMLNTVQCDIHDDIRNAYGNTYSMYFSAAYVIGVDMELFGLEPKYCARDTTRAAR</sequence>
<dbReference type="EMBL" id="JAKLMC020000025">
    <property type="protein sequence ID" value="KAK5950597.1"/>
    <property type="molecule type" value="Genomic_DNA"/>
</dbReference>